<dbReference type="Proteomes" id="UP000663865">
    <property type="component" value="Unassembled WGS sequence"/>
</dbReference>
<accession>A0A821C9R3</accession>
<gene>
    <name evidence="2" type="ORF">KIK155_LOCUS11650</name>
    <name evidence="3" type="ORF">TOA249_LOCUS10464</name>
</gene>
<feature type="compositionally biased region" description="Low complexity" evidence="1">
    <location>
        <begin position="193"/>
        <end position="224"/>
    </location>
</feature>
<evidence type="ECO:0000313" key="2">
    <source>
        <dbReference type="EMBL" id="CAF3441101.1"/>
    </source>
</evidence>
<feature type="compositionally biased region" description="Polar residues" evidence="1">
    <location>
        <begin position="39"/>
        <end position="64"/>
    </location>
</feature>
<sequence length="263" mass="29585">MQGYPYGQYVYPNSAQMPGAQMPVRYMVPSGYRQPSPPFANQSFNRYATVPSNPTPPQNMTQQVRYPPGYAQPDMQMPHASLQQQTPQQLQPPQPYYYNPYGTNQEAPSVTPAPKTPASKAGAKEYKEKAFTIAPDGTQSETIKGLVSNNNINDLLKHKGTKVKVSKIYRITKTKPDLKADSSSDDDLPLLKPPSRTQQPQPVPQPQETQRPSSSSSSCSHCSTCSNCSCTECRDRSRSHVYDDCPECRAEWNREQTRHRRRK</sequence>
<feature type="region of interest" description="Disordered" evidence="1">
    <location>
        <begin position="176"/>
        <end position="242"/>
    </location>
</feature>
<proteinExistence type="predicted"/>
<feature type="compositionally biased region" description="Low complexity" evidence="1">
    <location>
        <begin position="96"/>
        <end position="105"/>
    </location>
</feature>
<name>A0A821C9R3_9BILA</name>
<comment type="caution">
    <text evidence="3">The sequence shown here is derived from an EMBL/GenBank/DDBJ whole genome shotgun (WGS) entry which is preliminary data.</text>
</comment>
<feature type="compositionally biased region" description="Basic and acidic residues" evidence="1">
    <location>
        <begin position="232"/>
        <end position="242"/>
    </location>
</feature>
<protein>
    <submittedName>
        <fullName evidence="3">Uncharacterized protein</fullName>
    </submittedName>
</protein>
<organism evidence="3 4">
    <name type="scientific">Rotaria socialis</name>
    <dbReference type="NCBI Taxonomy" id="392032"/>
    <lineage>
        <taxon>Eukaryota</taxon>
        <taxon>Metazoa</taxon>
        <taxon>Spiralia</taxon>
        <taxon>Gnathifera</taxon>
        <taxon>Rotifera</taxon>
        <taxon>Eurotatoria</taxon>
        <taxon>Bdelloidea</taxon>
        <taxon>Philodinida</taxon>
        <taxon>Philodinidae</taxon>
        <taxon>Rotaria</taxon>
    </lineage>
</organism>
<dbReference type="Proteomes" id="UP000663838">
    <property type="component" value="Unassembled WGS sequence"/>
</dbReference>
<feature type="region of interest" description="Disordered" evidence="1">
    <location>
        <begin position="30"/>
        <end position="123"/>
    </location>
</feature>
<dbReference type="EMBL" id="CAJNYV010001856">
    <property type="protein sequence ID" value="CAF3441101.1"/>
    <property type="molecule type" value="Genomic_DNA"/>
</dbReference>
<dbReference type="AlphaFoldDB" id="A0A821C9R3"/>
<reference evidence="3" key="1">
    <citation type="submission" date="2021-02" db="EMBL/GenBank/DDBJ databases">
        <authorList>
            <person name="Nowell W R."/>
        </authorList>
    </citation>
    <scope>NUCLEOTIDE SEQUENCE</scope>
</reference>
<evidence type="ECO:0000313" key="4">
    <source>
        <dbReference type="Proteomes" id="UP000663838"/>
    </source>
</evidence>
<evidence type="ECO:0000256" key="1">
    <source>
        <dbReference type="SAM" id="MobiDB-lite"/>
    </source>
</evidence>
<evidence type="ECO:0000313" key="3">
    <source>
        <dbReference type="EMBL" id="CAF4598878.1"/>
    </source>
</evidence>
<dbReference type="EMBL" id="CAJOBS010000544">
    <property type="protein sequence ID" value="CAF4598878.1"/>
    <property type="molecule type" value="Genomic_DNA"/>
</dbReference>